<keyword evidence="1" id="KW-0677">Repeat</keyword>
<dbReference type="AlphaFoldDB" id="A0A6V7P6J9"/>
<feature type="repeat" description="PPR" evidence="3">
    <location>
        <begin position="188"/>
        <end position="222"/>
    </location>
</feature>
<dbReference type="FunFam" id="1.25.40.10:FF:000348">
    <property type="entry name" value="Pentatricopeptide repeat-containing protein chloroplastic"/>
    <property type="match status" value="1"/>
</dbReference>
<reference evidence="5" key="1">
    <citation type="submission" date="2020-07" db="EMBL/GenBank/DDBJ databases">
        <authorList>
            <person name="Lin J."/>
        </authorList>
    </citation>
    <scope>NUCLEOTIDE SEQUENCE</scope>
</reference>
<dbReference type="Pfam" id="PF13041">
    <property type="entry name" value="PPR_2"/>
    <property type="match status" value="1"/>
</dbReference>
<feature type="domain" description="PHD-type zinc finger plants" evidence="4">
    <location>
        <begin position="24"/>
        <end position="59"/>
    </location>
</feature>
<dbReference type="PANTHER" id="PTHR47926">
    <property type="entry name" value="PENTATRICOPEPTIDE REPEAT-CONTAINING PROTEIN"/>
    <property type="match status" value="1"/>
</dbReference>
<dbReference type="NCBIfam" id="TIGR00756">
    <property type="entry name" value="PPR"/>
    <property type="match status" value="3"/>
</dbReference>
<dbReference type="InterPro" id="IPR056874">
    <property type="entry name" value="PHD_dom_pln"/>
</dbReference>
<gene>
    <name evidence="5" type="ORF">CB5_LOCUS9499</name>
</gene>
<dbReference type="InterPro" id="IPR011990">
    <property type="entry name" value="TPR-like_helical_dom_sf"/>
</dbReference>
<dbReference type="Gene3D" id="1.25.40.10">
    <property type="entry name" value="Tetratricopeptide repeat domain"/>
    <property type="match status" value="2"/>
</dbReference>
<accession>A0A6V7P6J9</accession>
<keyword evidence="2" id="KW-0809">Transit peptide</keyword>
<name>A0A6V7P6J9_ANACO</name>
<evidence type="ECO:0000259" key="4">
    <source>
        <dbReference type="Pfam" id="PF25054"/>
    </source>
</evidence>
<dbReference type="PANTHER" id="PTHR47926:SF436">
    <property type="entry name" value="PENTATRICOPEPTIDE REPEAT-CONTAINING PROTEIN ELI1, CHLOROPLASTIC-LIKE ISOFORM X2"/>
    <property type="match status" value="1"/>
</dbReference>
<dbReference type="GO" id="GO:0003723">
    <property type="term" value="F:RNA binding"/>
    <property type="evidence" value="ECO:0007669"/>
    <property type="project" value="InterPro"/>
</dbReference>
<proteinExistence type="predicted"/>
<evidence type="ECO:0000313" key="5">
    <source>
        <dbReference type="EMBL" id="CAD1826288.1"/>
    </source>
</evidence>
<dbReference type="InterPro" id="IPR046960">
    <property type="entry name" value="PPR_At4g14850-like_plant"/>
</dbReference>
<dbReference type="EMBL" id="LR862145">
    <property type="protein sequence ID" value="CAD1826288.1"/>
    <property type="molecule type" value="Genomic_DNA"/>
</dbReference>
<evidence type="ECO:0000256" key="3">
    <source>
        <dbReference type="PROSITE-ProRule" id="PRU00708"/>
    </source>
</evidence>
<organism evidence="5">
    <name type="scientific">Ananas comosus var. bracteatus</name>
    <name type="common">red pineapple</name>
    <dbReference type="NCBI Taxonomy" id="296719"/>
    <lineage>
        <taxon>Eukaryota</taxon>
        <taxon>Viridiplantae</taxon>
        <taxon>Streptophyta</taxon>
        <taxon>Embryophyta</taxon>
        <taxon>Tracheophyta</taxon>
        <taxon>Spermatophyta</taxon>
        <taxon>Magnoliopsida</taxon>
        <taxon>Liliopsida</taxon>
        <taxon>Poales</taxon>
        <taxon>Bromeliaceae</taxon>
        <taxon>Bromelioideae</taxon>
        <taxon>Ananas</taxon>
    </lineage>
</organism>
<evidence type="ECO:0000256" key="1">
    <source>
        <dbReference type="ARBA" id="ARBA00022737"/>
    </source>
</evidence>
<dbReference type="InterPro" id="IPR002885">
    <property type="entry name" value="PPR_rpt"/>
</dbReference>
<sequence>MIMGKGSCAPSQSPSPAAAAAICCMCGDHGLPRELFKCKICLVRSQHKYCSNLYPRATTPHAGDHDHHKIISVSSSDDNNAALQRSSFVSELDKPIKKQRAPEKAAEELSPKMGRVKRGFRVHLPLALKACAHLSAVDEGEQIHSMIVKSEFVPTNDVHVSTSLMRMYALCGRIDAARQLFDKMPNRNVVSWNTLLDGFVKSGDIDSAYEVFDAMPERNVVSWNSMIAGFVKNDLPREALMLFIEMMVCGLVPDEYTMASVISVISDLGLLDLGRRAHGIVY</sequence>
<protein>
    <recommendedName>
        <fullName evidence="4">PHD-type zinc finger plants domain-containing protein</fullName>
    </recommendedName>
</protein>
<dbReference type="Pfam" id="PF25054">
    <property type="entry name" value="PHD_pln"/>
    <property type="match status" value="1"/>
</dbReference>
<feature type="repeat" description="PPR" evidence="3">
    <location>
        <begin position="157"/>
        <end position="187"/>
    </location>
</feature>
<dbReference type="Pfam" id="PF12854">
    <property type="entry name" value="PPR_1"/>
    <property type="match status" value="1"/>
</dbReference>
<dbReference type="GO" id="GO:0009451">
    <property type="term" value="P:RNA modification"/>
    <property type="evidence" value="ECO:0007669"/>
    <property type="project" value="InterPro"/>
</dbReference>
<dbReference type="PROSITE" id="PS51375">
    <property type="entry name" value="PPR"/>
    <property type="match status" value="2"/>
</dbReference>
<evidence type="ECO:0000256" key="2">
    <source>
        <dbReference type="ARBA" id="ARBA00022946"/>
    </source>
</evidence>